<dbReference type="PRINTS" id="PR00992">
    <property type="entry name" value="ALARACEMASE"/>
</dbReference>
<dbReference type="CDD" id="cd00430">
    <property type="entry name" value="PLPDE_III_AR"/>
    <property type="match status" value="1"/>
</dbReference>
<dbReference type="InterPro" id="IPR009006">
    <property type="entry name" value="Ala_racemase/Decarboxylase_C"/>
</dbReference>
<comment type="similarity">
    <text evidence="4">Belongs to the alanine racemase family.</text>
</comment>
<dbReference type="SUPFAM" id="SSF50621">
    <property type="entry name" value="Alanine racemase C-terminal domain-like"/>
    <property type="match status" value="1"/>
</dbReference>
<feature type="modified residue" description="N6-(pyridoxal phosphate)lysine" evidence="4 5">
    <location>
        <position position="38"/>
    </location>
</feature>
<dbReference type="InterPro" id="IPR020622">
    <property type="entry name" value="Ala_racemase_pyridoxalP-BS"/>
</dbReference>
<dbReference type="EC" id="5.1.1.1" evidence="4"/>
<comment type="cofactor">
    <cofactor evidence="1 4 5">
        <name>pyridoxal 5'-phosphate</name>
        <dbReference type="ChEBI" id="CHEBI:597326"/>
    </cofactor>
</comment>
<dbReference type="InterPro" id="IPR000821">
    <property type="entry name" value="Ala_racemase"/>
</dbReference>
<name>A0A7G9GPC8_9FIRM</name>
<dbReference type="InterPro" id="IPR011079">
    <property type="entry name" value="Ala_racemase_C"/>
</dbReference>
<evidence type="ECO:0000313" key="9">
    <source>
        <dbReference type="Proteomes" id="UP000515856"/>
    </source>
</evidence>
<feature type="active site" description="Proton acceptor; specific for L-alanine" evidence="4">
    <location>
        <position position="260"/>
    </location>
</feature>
<dbReference type="EMBL" id="CP060636">
    <property type="protein sequence ID" value="QNM12660.1"/>
    <property type="molecule type" value="Genomic_DNA"/>
</dbReference>
<proteinExistence type="inferred from homology"/>
<reference evidence="8 9" key="1">
    <citation type="submission" date="2020-08" db="EMBL/GenBank/DDBJ databases">
        <authorList>
            <person name="Liu C."/>
            <person name="Sun Q."/>
        </authorList>
    </citation>
    <scope>NUCLEOTIDE SEQUENCE [LARGE SCALE GENOMIC DNA]</scope>
    <source>
        <strain evidence="8 9">NSJ-61</strain>
    </source>
</reference>
<organism evidence="8 9">
    <name type="scientific">[Eubacterium] hominis</name>
    <dbReference type="NCBI Taxonomy" id="2764325"/>
    <lineage>
        <taxon>Bacteria</taxon>
        <taxon>Bacillati</taxon>
        <taxon>Bacillota</taxon>
        <taxon>Erysipelotrichia</taxon>
        <taxon>Erysipelotrichales</taxon>
        <taxon>Erysipelotrichaceae</taxon>
        <taxon>Amedibacillus</taxon>
    </lineage>
</organism>
<dbReference type="InterPro" id="IPR001608">
    <property type="entry name" value="Ala_racemase_N"/>
</dbReference>
<feature type="active site" description="Proton acceptor; specific for D-alanine" evidence="4">
    <location>
        <position position="38"/>
    </location>
</feature>
<keyword evidence="3 4" id="KW-0413">Isomerase</keyword>
<dbReference type="NCBIfam" id="TIGR00492">
    <property type="entry name" value="alr"/>
    <property type="match status" value="1"/>
</dbReference>
<dbReference type="Proteomes" id="UP000515856">
    <property type="component" value="Chromosome"/>
</dbReference>
<comment type="catalytic activity">
    <reaction evidence="4">
        <text>L-alanine = D-alanine</text>
        <dbReference type="Rhea" id="RHEA:20249"/>
        <dbReference type="ChEBI" id="CHEBI:57416"/>
        <dbReference type="ChEBI" id="CHEBI:57972"/>
        <dbReference type="EC" id="5.1.1.1"/>
    </reaction>
</comment>
<dbReference type="Pfam" id="PF00842">
    <property type="entry name" value="Ala_racemase_C"/>
    <property type="match status" value="1"/>
</dbReference>
<feature type="binding site" evidence="4 6">
    <location>
        <position position="308"/>
    </location>
    <ligand>
        <name>substrate</name>
    </ligand>
</feature>
<dbReference type="PANTHER" id="PTHR30511">
    <property type="entry name" value="ALANINE RACEMASE"/>
    <property type="match status" value="1"/>
</dbReference>
<dbReference type="GO" id="GO:0030170">
    <property type="term" value="F:pyridoxal phosphate binding"/>
    <property type="evidence" value="ECO:0007669"/>
    <property type="project" value="UniProtKB-UniRule"/>
</dbReference>
<feature type="binding site" evidence="4 6">
    <location>
        <position position="132"/>
    </location>
    <ligand>
        <name>substrate</name>
    </ligand>
</feature>
<dbReference type="KEGG" id="ehn:H9Q80_01505"/>
<evidence type="ECO:0000259" key="7">
    <source>
        <dbReference type="SMART" id="SM01005"/>
    </source>
</evidence>
<dbReference type="InterPro" id="IPR029066">
    <property type="entry name" value="PLP-binding_barrel"/>
</dbReference>
<evidence type="ECO:0000256" key="2">
    <source>
        <dbReference type="ARBA" id="ARBA00022898"/>
    </source>
</evidence>
<dbReference type="Pfam" id="PF01168">
    <property type="entry name" value="Ala_racemase_N"/>
    <property type="match status" value="1"/>
</dbReference>
<dbReference type="GO" id="GO:0005829">
    <property type="term" value="C:cytosol"/>
    <property type="evidence" value="ECO:0007669"/>
    <property type="project" value="TreeGrafter"/>
</dbReference>
<dbReference type="PROSITE" id="PS00395">
    <property type="entry name" value="ALANINE_RACEMASE"/>
    <property type="match status" value="1"/>
</dbReference>
<dbReference type="SMART" id="SM01005">
    <property type="entry name" value="Ala_racemase_C"/>
    <property type="match status" value="1"/>
</dbReference>
<dbReference type="PANTHER" id="PTHR30511:SF0">
    <property type="entry name" value="ALANINE RACEMASE, CATABOLIC-RELATED"/>
    <property type="match status" value="1"/>
</dbReference>
<evidence type="ECO:0000256" key="3">
    <source>
        <dbReference type="ARBA" id="ARBA00023235"/>
    </source>
</evidence>
<evidence type="ECO:0000313" key="8">
    <source>
        <dbReference type="EMBL" id="QNM12660.1"/>
    </source>
</evidence>
<dbReference type="GO" id="GO:0030632">
    <property type="term" value="P:D-alanine biosynthetic process"/>
    <property type="evidence" value="ECO:0007669"/>
    <property type="project" value="UniProtKB-UniRule"/>
</dbReference>
<feature type="domain" description="Alanine racemase C-terminal" evidence="7">
    <location>
        <begin position="239"/>
        <end position="363"/>
    </location>
</feature>
<sequence length="364" mass="40844">MNFVNRSWVEIDLKQLRKNLSIYKVELKDSISVMAVVKANAYGHGDVEVAKVLQEEGVKHFAVSNIIEAINLRNNGIVGDILILGYTPVNQSKNLKKYGITQAILSNEYAKQLANQNIKIKVQFAIDTGMNRIGLSSENVASTVNIIRSYSNVFNIKGLFTHLCVADCEQQKEFTNIQIDRFKRVVNEVSDLNLSYVHCLNSAGGLWHEKYGNICRLGIILYGCKPDYSNKLPRGIKPCIKWKSVISMVKKVKKGETIGYGRSYEAPNDRLIATISTGYADGYNRLLSNIGAVYIKDCKCPIVGRICMDQFMVDVTNCPNVSLGDEVELLNEKYNADEMANEIGTIGYEVLCNISERVSRIYKR</sequence>
<accession>A0A7G9GPC8</accession>
<dbReference type="Gene3D" id="2.40.37.10">
    <property type="entry name" value="Lyase, Ornithine Decarboxylase, Chain A, domain 1"/>
    <property type="match status" value="1"/>
</dbReference>
<dbReference type="HAMAP" id="MF_01201">
    <property type="entry name" value="Ala_racemase"/>
    <property type="match status" value="1"/>
</dbReference>
<dbReference type="Gene3D" id="3.20.20.10">
    <property type="entry name" value="Alanine racemase"/>
    <property type="match status" value="1"/>
</dbReference>
<gene>
    <name evidence="8" type="primary">alr</name>
    <name evidence="8" type="ORF">H9Q80_01505</name>
</gene>
<dbReference type="UniPathway" id="UPA00042">
    <property type="reaction ID" value="UER00497"/>
</dbReference>
<evidence type="ECO:0000256" key="6">
    <source>
        <dbReference type="PIRSR" id="PIRSR600821-52"/>
    </source>
</evidence>
<dbReference type="FunFam" id="3.20.20.10:FF:000002">
    <property type="entry name" value="Alanine racemase"/>
    <property type="match status" value="1"/>
</dbReference>
<comment type="function">
    <text evidence="4">Catalyzes the interconversion of L-alanine and D-alanine. May also act on other amino acids.</text>
</comment>
<dbReference type="AlphaFoldDB" id="A0A7G9GPC8"/>
<evidence type="ECO:0000256" key="1">
    <source>
        <dbReference type="ARBA" id="ARBA00001933"/>
    </source>
</evidence>
<comment type="pathway">
    <text evidence="4">Amino-acid biosynthesis; D-alanine biosynthesis; D-alanine from L-alanine: step 1/1.</text>
</comment>
<protein>
    <recommendedName>
        <fullName evidence="4">Alanine racemase</fullName>
        <ecNumber evidence="4">5.1.1.1</ecNumber>
    </recommendedName>
</protein>
<keyword evidence="9" id="KW-1185">Reference proteome</keyword>
<evidence type="ECO:0000256" key="4">
    <source>
        <dbReference type="HAMAP-Rule" id="MF_01201"/>
    </source>
</evidence>
<dbReference type="GO" id="GO:0008784">
    <property type="term" value="F:alanine racemase activity"/>
    <property type="evidence" value="ECO:0007669"/>
    <property type="project" value="UniProtKB-UniRule"/>
</dbReference>
<dbReference type="RefSeq" id="WP_117536303.1">
    <property type="nucleotide sequence ID" value="NZ_CP060636.1"/>
</dbReference>
<evidence type="ECO:0000256" key="5">
    <source>
        <dbReference type="PIRSR" id="PIRSR600821-50"/>
    </source>
</evidence>
<keyword evidence="2 4" id="KW-0663">Pyridoxal phosphate</keyword>
<dbReference type="SUPFAM" id="SSF51419">
    <property type="entry name" value="PLP-binding barrel"/>
    <property type="match status" value="1"/>
</dbReference>